<keyword evidence="8 13" id="KW-0548">Nucleotidyltransferase</keyword>
<feature type="binding site" evidence="14">
    <location>
        <position position="62"/>
    </location>
    <ligand>
        <name>ATP</name>
        <dbReference type="ChEBI" id="CHEBI:30616"/>
    </ligand>
</feature>
<evidence type="ECO:0000256" key="1">
    <source>
        <dbReference type="ARBA" id="ARBA00004496"/>
    </source>
</evidence>
<evidence type="ECO:0000256" key="14">
    <source>
        <dbReference type="PIRSR" id="PIRSR004930-1"/>
    </source>
</evidence>
<dbReference type="EMBL" id="CP018154">
    <property type="protein sequence ID" value="APG62310.1"/>
    <property type="molecule type" value="Genomic_DNA"/>
</dbReference>
<dbReference type="PANTHER" id="PTHR17490">
    <property type="entry name" value="SUA5"/>
    <property type="match status" value="1"/>
</dbReference>
<feature type="binding site" evidence="14">
    <location>
        <position position="148"/>
    </location>
    <ligand>
        <name>ATP</name>
        <dbReference type="ChEBI" id="CHEBI:30616"/>
    </ligand>
</feature>
<evidence type="ECO:0000256" key="12">
    <source>
        <dbReference type="ARBA" id="ARBA00048366"/>
    </source>
</evidence>
<evidence type="ECO:0000256" key="10">
    <source>
        <dbReference type="ARBA" id="ARBA00022840"/>
    </source>
</evidence>
<keyword evidence="17" id="KW-1185">Reference proteome</keyword>
<dbReference type="GO" id="GO:0061710">
    <property type="term" value="F:L-threonylcarbamoyladenylate synthase"/>
    <property type="evidence" value="ECO:0007669"/>
    <property type="project" value="UniProtKB-EC"/>
</dbReference>
<feature type="binding site" evidence="14">
    <location>
        <position position="200"/>
    </location>
    <ligand>
        <name>ATP</name>
        <dbReference type="ChEBI" id="CHEBI:30616"/>
    </ligand>
</feature>
<evidence type="ECO:0000256" key="6">
    <source>
        <dbReference type="ARBA" id="ARBA00022679"/>
    </source>
</evidence>
<dbReference type="EC" id="2.7.7.87" evidence="3 13"/>
<evidence type="ECO:0000256" key="13">
    <source>
        <dbReference type="PIRNR" id="PIRNR004930"/>
    </source>
</evidence>
<dbReference type="Pfam" id="PF03481">
    <property type="entry name" value="Sua5_C"/>
    <property type="match status" value="1"/>
</dbReference>
<dbReference type="InterPro" id="IPR038385">
    <property type="entry name" value="Sua5/YwlC_C"/>
</dbReference>
<keyword evidence="9 13" id="KW-0547">Nucleotide-binding</keyword>
<sequence>MQRSNPQGKSQIFSPSAESYSRAVNLLRNGALVAAPTETVYGLAANAKDDEAVAAIYRAKGRPDFNPLIVHVPDMMAAQKLADFNPIAEKLAEKFWPGPLTIVAPLRHDAGVAAAVTAGLPTIAIRCPAHPVMQTLLRQSGLYLAAPSANKSGGISPTCAAHVDASLGQNVDMILDGGNCERGLESTIIRVIDEQIFILREGPITRNMLLTFAPVKIYAKNEDGVITAPGQLSSHYAPNKPLKLHATSANEDEFYIGFGKMKCDENLSVNGDMMEAAANLYAALHRADASEKNAIAIAPIFDDDIGAAINDRLQRAAAPR</sequence>
<dbReference type="NCBIfam" id="TIGR00057">
    <property type="entry name" value="L-threonylcarbamoyladenylate synthase"/>
    <property type="match status" value="1"/>
</dbReference>
<evidence type="ECO:0000313" key="16">
    <source>
        <dbReference type="EMBL" id="APG62310.1"/>
    </source>
</evidence>
<dbReference type="InterPro" id="IPR010923">
    <property type="entry name" value="T(6)A37_SUA5"/>
</dbReference>
<dbReference type="InterPro" id="IPR006070">
    <property type="entry name" value="Sua5-like_dom"/>
</dbReference>
<dbReference type="GO" id="GO:0005737">
    <property type="term" value="C:cytoplasm"/>
    <property type="evidence" value="ECO:0007669"/>
    <property type="project" value="UniProtKB-SubCell"/>
</dbReference>
<dbReference type="GO" id="GO:0006450">
    <property type="term" value="P:regulation of translational fidelity"/>
    <property type="evidence" value="ECO:0007669"/>
    <property type="project" value="TreeGrafter"/>
</dbReference>
<dbReference type="OrthoDB" id="9814580at2"/>
<feature type="binding site" evidence="14">
    <location>
        <position position="186"/>
    </location>
    <ligand>
        <name>L-threonine</name>
        <dbReference type="ChEBI" id="CHEBI:57926"/>
    </ligand>
</feature>
<evidence type="ECO:0000256" key="5">
    <source>
        <dbReference type="ARBA" id="ARBA00022490"/>
    </source>
</evidence>
<proteinExistence type="inferred from homology"/>
<dbReference type="STRING" id="1913578.LPB140_05255"/>
<dbReference type="InterPro" id="IPR050156">
    <property type="entry name" value="TC-AMP_synthase_SUA5"/>
</dbReference>
<dbReference type="Pfam" id="PF01300">
    <property type="entry name" value="Sua5_yciO_yrdC"/>
    <property type="match status" value="1"/>
</dbReference>
<dbReference type="Gene3D" id="3.90.870.10">
    <property type="entry name" value="DHBP synthase"/>
    <property type="match status" value="1"/>
</dbReference>
<dbReference type="RefSeq" id="WP_072558961.1">
    <property type="nucleotide sequence ID" value="NZ_CP018154.1"/>
</dbReference>
<evidence type="ECO:0000256" key="7">
    <source>
        <dbReference type="ARBA" id="ARBA00022694"/>
    </source>
</evidence>
<feature type="binding site" evidence="14">
    <location>
        <position position="146"/>
    </location>
    <ligand>
        <name>L-threonine</name>
        <dbReference type="ChEBI" id="CHEBI:57926"/>
    </ligand>
</feature>
<evidence type="ECO:0000256" key="3">
    <source>
        <dbReference type="ARBA" id="ARBA00012584"/>
    </source>
</evidence>
<dbReference type="PIRSF" id="PIRSF004930">
    <property type="entry name" value="Tln_factor_SUA5"/>
    <property type="match status" value="1"/>
</dbReference>
<gene>
    <name evidence="16" type="ORF">LPB140_05255</name>
</gene>
<dbReference type="PANTHER" id="PTHR17490:SF16">
    <property type="entry name" value="THREONYLCARBAMOYL-AMP SYNTHASE"/>
    <property type="match status" value="1"/>
</dbReference>
<reference evidence="16 17" key="1">
    <citation type="submission" date="2016-11" db="EMBL/GenBank/DDBJ databases">
        <title>Sphingorhabdus sp. LPB0140, isolated from marine environment.</title>
        <authorList>
            <person name="Kim E."/>
            <person name="Yi H."/>
        </authorList>
    </citation>
    <scope>NUCLEOTIDE SEQUENCE [LARGE SCALE GENOMIC DNA]</scope>
    <source>
        <strain evidence="16 17">LPB0140</strain>
    </source>
</reference>
<feature type="binding site" evidence="14">
    <location>
        <position position="39"/>
    </location>
    <ligand>
        <name>L-threonine</name>
        <dbReference type="ChEBI" id="CHEBI:57926"/>
    </ligand>
</feature>
<accession>A0A1L3JAZ9</accession>
<feature type="domain" description="YrdC-like" evidence="15">
    <location>
        <begin position="17"/>
        <end position="204"/>
    </location>
</feature>
<feature type="binding site" evidence="14">
    <location>
        <position position="66"/>
    </location>
    <ligand>
        <name>ATP</name>
        <dbReference type="ChEBI" id="CHEBI:30616"/>
    </ligand>
</feature>
<evidence type="ECO:0000256" key="2">
    <source>
        <dbReference type="ARBA" id="ARBA00007663"/>
    </source>
</evidence>
<dbReference type="Proteomes" id="UP000242561">
    <property type="component" value="Chromosome"/>
</dbReference>
<evidence type="ECO:0000256" key="11">
    <source>
        <dbReference type="ARBA" id="ARBA00029774"/>
    </source>
</evidence>
<feature type="binding site" evidence="14">
    <location>
        <position position="71"/>
    </location>
    <ligand>
        <name>L-threonine</name>
        <dbReference type="ChEBI" id="CHEBI:57926"/>
    </ligand>
</feature>
<dbReference type="PROSITE" id="PS51163">
    <property type="entry name" value="YRDC"/>
    <property type="match status" value="1"/>
</dbReference>
<dbReference type="InterPro" id="IPR005145">
    <property type="entry name" value="Sua5_C"/>
</dbReference>
<comment type="subcellular location">
    <subcellularLocation>
        <location evidence="1 13">Cytoplasm</location>
    </subcellularLocation>
</comment>
<comment type="function">
    <text evidence="13">Required for the formation of a threonylcarbamoyl group on adenosine at position 37 (t(6)A37) in tRNAs that read codons beginning with adenine.</text>
</comment>
<comment type="catalytic activity">
    <reaction evidence="12 13">
        <text>L-threonine + hydrogencarbonate + ATP = L-threonylcarbamoyladenylate + diphosphate + H2O</text>
        <dbReference type="Rhea" id="RHEA:36407"/>
        <dbReference type="ChEBI" id="CHEBI:15377"/>
        <dbReference type="ChEBI" id="CHEBI:17544"/>
        <dbReference type="ChEBI" id="CHEBI:30616"/>
        <dbReference type="ChEBI" id="CHEBI:33019"/>
        <dbReference type="ChEBI" id="CHEBI:57926"/>
        <dbReference type="ChEBI" id="CHEBI:73682"/>
        <dbReference type="EC" id="2.7.7.87"/>
    </reaction>
</comment>
<feature type="binding site" evidence="14">
    <location>
        <position position="126"/>
    </location>
    <ligand>
        <name>L-threonine</name>
        <dbReference type="ChEBI" id="CHEBI:57926"/>
    </ligand>
</feature>
<evidence type="ECO:0000256" key="8">
    <source>
        <dbReference type="ARBA" id="ARBA00022695"/>
    </source>
</evidence>
<comment type="similarity">
    <text evidence="2 13">Belongs to the SUA5 family.</text>
</comment>
<evidence type="ECO:0000256" key="4">
    <source>
        <dbReference type="ARBA" id="ARBA00015492"/>
    </source>
</evidence>
<keyword evidence="10 13" id="KW-0067">ATP-binding</keyword>
<keyword evidence="6 13" id="KW-0808">Transferase</keyword>
<dbReference type="SUPFAM" id="SSF55821">
    <property type="entry name" value="YrdC/RibB"/>
    <property type="match status" value="1"/>
</dbReference>
<dbReference type="KEGG" id="sphl:LPB140_05255"/>
<keyword evidence="7 13" id="KW-0819">tRNA processing</keyword>
<dbReference type="FunFam" id="3.90.870.10:FF:000009">
    <property type="entry name" value="Threonylcarbamoyl-AMP synthase, putative"/>
    <property type="match status" value="1"/>
</dbReference>
<dbReference type="Gene3D" id="3.40.50.11030">
    <property type="entry name" value="Threonylcarbamoyl-AMP synthase, C-terminal domain"/>
    <property type="match status" value="1"/>
</dbReference>
<name>A0A1L3JAZ9_9SPHN</name>
<feature type="binding site" evidence="14">
    <location>
        <position position="236"/>
    </location>
    <ligand>
        <name>ATP</name>
        <dbReference type="ChEBI" id="CHEBI:30616"/>
    </ligand>
</feature>
<evidence type="ECO:0000259" key="15">
    <source>
        <dbReference type="PROSITE" id="PS51163"/>
    </source>
</evidence>
<protein>
    <recommendedName>
        <fullName evidence="4 13">Threonylcarbamoyl-AMP synthase</fullName>
        <shortName evidence="13">TC-AMP synthase</shortName>
        <ecNumber evidence="3 13">2.7.7.87</ecNumber>
    </recommendedName>
    <alternativeName>
        <fullName evidence="11 13">L-threonylcarbamoyladenylate synthase</fullName>
    </alternativeName>
</protein>
<feature type="binding site" evidence="14">
    <location>
        <position position="122"/>
    </location>
    <ligand>
        <name>L-threonine</name>
        <dbReference type="ChEBI" id="CHEBI:57926"/>
    </ligand>
</feature>
<evidence type="ECO:0000256" key="9">
    <source>
        <dbReference type="ARBA" id="ARBA00022741"/>
    </source>
</evidence>
<keyword evidence="5 13" id="KW-0963">Cytoplasm</keyword>
<dbReference type="GO" id="GO:0000049">
    <property type="term" value="F:tRNA binding"/>
    <property type="evidence" value="ECO:0007669"/>
    <property type="project" value="TreeGrafter"/>
</dbReference>
<evidence type="ECO:0000313" key="17">
    <source>
        <dbReference type="Proteomes" id="UP000242561"/>
    </source>
</evidence>
<dbReference type="InterPro" id="IPR017945">
    <property type="entry name" value="DHBP_synth_RibB-like_a/b_dom"/>
</dbReference>
<dbReference type="GO" id="GO:0008033">
    <property type="term" value="P:tRNA processing"/>
    <property type="evidence" value="ECO:0007669"/>
    <property type="project" value="UniProtKB-KW"/>
</dbReference>
<dbReference type="GO" id="GO:0005524">
    <property type="term" value="F:ATP binding"/>
    <property type="evidence" value="ECO:0007669"/>
    <property type="project" value="UniProtKB-UniRule"/>
</dbReference>
<dbReference type="AlphaFoldDB" id="A0A1L3JAZ9"/>
<feature type="binding site" evidence="14">
    <location>
        <position position="156"/>
    </location>
    <ligand>
        <name>ATP</name>
        <dbReference type="ChEBI" id="CHEBI:30616"/>
    </ligand>
</feature>
<organism evidence="16 17">
    <name type="scientific">Sphingorhabdus lutea</name>
    <dbReference type="NCBI Taxonomy" id="1913578"/>
    <lineage>
        <taxon>Bacteria</taxon>
        <taxon>Pseudomonadati</taxon>
        <taxon>Pseudomonadota</taxon>
        <taxon>Alphaproteobacteria</taxon>
        <taxon>Sphingomonadales</taxon>
        <taxon>Sphingomonadaceae</taxon>
        <taxon>Sphingorhabdus</taxon>
    </lineage>
</organism>
<dbReference type="GO" id="GO:0003725">
    <property type="term" value="F:double-stranded RNA binding"/>
    <property type="evidence" value="ECO:0007669"/>
    <property type="project" value="UniProtKB-UniRule"/>
</dbReference>